<protein>
    <submittedName>
        <fullName evidence="2">Uncharacterized protein</fullName>
    </submittedName>
</protein>
<organism evidence="2 3">
    <name type="scientific">Chlamydomonas incerta</name>
    <dbReference type="NCBI Taxonomy" id="51695"/>
    <lineage>
        <taxon>Eukaryota</taxon>
        <taxon>Viridiplantae</taxon>
        <taxon>Chlorophyta</taxon>
        <taxon>core chlorophytes</taxon>
        <taxon>Chlorophyceae</taxon>
        <taxon>CS clade</taxon>
        <taxon>Chlamydomonadales</taxon>
        <taxon>Chlamydomonadaceae</taxon>
        <taxon>Chlamydomonas</taxon>
    </lineage>
</organism>
<keyword evidence="3" id="KW-1185">Reference proteome</keyword>
<gene>
    <name evidence="2" type="ORF">HXX76_003893</name>
</gene>
<accession>A0A835W6C0</accession>
<evidence type="ECO:0000313" key="3">
    <source>
        <dbReference type="Proteomes" id="UP000650467"/>
    </source>
</evidence>
<dbReference type="EMBL" id="JAEHOC010000006">
    <property type="protein sequence ID" value="KAG2441040.1"/>
    <property type="molecule type" value="Genomic_DNA"/>
</dbReference>
<feature type="region of interest" description="Disordered" evidence="1">
    <location>
        <begin position="40"/>
        <end position="140"/>
    </location>
</feature>
<reference evidence="2" key="1">
    <citation type="journal article" date="2020" name="bioRxiv">
        <title>Comparative genomics of Chlamydomonas.</title>
        <authorList>
            <person name="Craig R.J."/>
            <person name="Hasan A.R."/>
            <person name="Ness R.W."/>
            <person name="Keightley P.D."/>
        </authorList>
    </citation>
    <scope>NUCLEOTIDE SEQUENCE</scope>
    <source>
        <strain evidence="2">SAG 7.73</strain>
    </source>
</reference>
<dbReference type="OrthoDB" id="542279at2759"/>
<proteinExistence type="predicted"/>
<evidence type="ECO:0000256" key="1">
    <source>
        <dbReference type="SAM" id="MobiDB-lite"/>
    </source>
</evidence>
<comment type="caution">
    <text evidence="2">The sequence shown here is derived from an EMBL/GenBank/DDBJ whole genome shotgun (WGS) entry which is preliminary data.</text>
</comment>
<dbReference type="AlphaFoldDB" id="A0A835W6C0"/>
<evidence type="ECO:0000313" key="2">
    <source>
        <dbReference type="EMBL" id="KAG2441040.1"/>
    </source>
</evidence>
<feature type="compositionally biased region" description="Low complexity" evidence="1">
    <location>
        <begin position="99"/>
        <end position="134"/>
    </location>
</feature>
<feature type="compositionally biased region" description="Gly residues" evidence="1">
    <location>
        <begin position="41"/>
        <end position="61"/>
    </location>
</feature>
<name>A0A835W6C0_CHLIN</name>
<dbReference type="Proteomes" id="UP000650467">
    <property type="component" value="Unassembled WGS sequence"/>
</dbReference>
<sequence length="140" mass="14474">MTGRGQGGASAEERDAAAQELFGKRFEQCDSMERIKVGAGWVPGAGCPAGGLGVRVGGHIGGSRVIDHTSGDKSRTLDDGAGGGGDSNTSEAGRKMKQQKQQFAGQREGQQQEGQEQQGQEEQGQQGQEVGVEAGVEDAE</sequence>
<feature type="compositionally biased region" description="Basic and acidic residues" evidence="1">
    <location>
        <begin position="65"/>
        <end position="78"/>
    </location>
</feature>